<keyword evidence="2" id="KW-1185">Reference proteome</keyword>
<gene>
    <name evidence="1" type="ordered locus">Rcas_1045</name>
</gene>
<evidence type="ECO:0000313" key="2">
    <source>
        <dbReference type="Proteomes" id="UP000000263"/>
    </source>
</evidence>
<name>A7NI47_ROSCS</name>
<dbReference type="RefSeq" id="WP_012119577.1">
    <property type="nucleotide sequence ID" value="NC_009767.1"/>
</dbReference>
<evidence type="ECO:0000313" key="1">
    <source>
        <dbReference type="EMBL" id="ABU57147.1"/>
    </source>
</evidence>
<reference evidence="1 2" key="1">
    <citation type="submission" date="2007-08" db="EMBL/GenBank/DDBJ databases">
        <title>Complete sequence of Roseiflexus castenholzii DSM 13941.</title>
        <authorList>
            <consortium name="US DOE Joint Genome Institute"/>
            <person name="Copeland A."/>
            <person name="Lucas S."/>
            <person name="Lapidus A."/>
            <person name="Barry K."/>
            <person name="Glavina del Rio T."/>
            <person name="Dalin E."/>
            <person name="Tice H."/>
            <person name="Pitluck S."/>
            <person name="Thompson L.S."/>
            <person name="Brettin T."/>
            <person name="Bruce D."/>
            <person name="Detter J.C."/>
            <person name="Han C."/>
            <person name="Tapia R."/>
            <person name="Schmutz J."/>
            <person name="Larimer F."/>
            <person name="Land M."/>
            <person name="Hauser L."/>
            <person name="Kyrpides N."/>
            <person name="Mikhailova N."/>
            <person name="Bryant D.A."/>
            <person name="Hanada S."/>
            <person name="Tsukatani Y."/>
            <person name="Richardson P."/>
        </authorList>
    </citation>
    <scope>NUCLEOTIDE SEQUENCE [LARGE SCALE GENOMIC DNA]</scope>
    <source>
        <strain evidence="2">DSM 13941 / HLO8</strain>
    </source>
</reference>
<protein>
    <submittedName>
        <fullName evidence="1">Uncharacterized protein</fullName>
    </submittedName>
</protein>
<sequence length="123" mass="14515">MYIPLLSHFPYRDIPGTIIAELREVPPHMRGHGFSLAKLRAWLGGDEGYITDPYRGERHPVSLKPWLQTNPDVELVLFFDFIFDEEYVRQHPEQFPPTPAHAPAFIRDTRRKEDDFPDLRHHE</sequence>
<proteinExistence type="predicted"/>
<dbReference type="HOGENOM" id="CLU_2013552_0_0_0"/>
<dbReference type="OrthoDB" id="9831473at2"/>
<organism evidence="1 2">
    <name type="scientific">Roseiflexus castenholzii (strain DSM 13941 / HLO8)</name>
    <dbReference type="NCBI Taxonomy" id="383372"/>
    <lineage>
        <taxon>Bacteria</taxon>
        <taxon>Bacillati</taxon>
        <taxon>Chloroflexota</taxon>
        <taxon>Chloroflexia</taxon>
        <taxon>Chloroflexales</taxon>
        <taxon>Roseiflexineae</taxon>
        <taxon>Roseiflexaceae</taxon>
        <taxon>Roseiflexus</taxon>
    </lineage>
</organism>
<accession>A7NI47</accession>
<dbReference type="AlphaFoldDB" id="A7NI47"/>
<dbReference type="Proteomes" id="UP000000263">
    <property type="component" value="Chromosome"/>
</dbReference>
<dbReference type="EMBL" id="CP000804">
    <property type="protein sequence ID" value="ABU57147.1"/>
    <property type="molecule type" value="Genomic_DNA"/>
</dbReference>
<dbReference type="KEGG" id="rca:Rcas_1045"/>